<dbReference type="GO" id="GO:0016987">
    <property type="term" value="F:sigma factor activity"/>
    <property type="evidence" value="ECO:0007669"/>
    <property type="project" value="UniProtKB-KW"/>
</dbReference>
<dbReference type="Pfam" id="PF08281">
    <property type="entry name" value="Sigma70_r4_2"/>
    <property type="match status" value="1"/>
</dbReference>
<dbReference type="GO" id="GO:0006352">
    <property type="term" value="P:DNA-templated transcription initiation"/>
    <property type="evidence" value="ECO:0007669"/>
    <property type="project" value="InterPro"/>
</dbReference>
<dbReference type="Pfam" id="PF04542">
    <property type="entry name" value="Sigma70_r2"/>
    <property type="match status" value="1"/>
</dbReference>
<dbReference type="PANTHER" id="PTHR47756:SF2">
    <property type="entry name" value="BLL6612 PROTEIN"/>
    <property type="match status" value="1"/>
</dbReference>
<dbReference type="SUPFAM" id="SSF88946">
    <property type="entry name" value="Sigma2 domain of RNA polymerase sigma factors"/>
    <property type="match status" value="1"/>
</dbReference>
<evidence type="ECO:0000259" key="5">
    <source>
        <dbReference type="Pfam" id="PF04542"/>
    </source>
</evidence>
<dbReference type="InterPro" id="IPR013249">
    <property type="entry name" value="RNA_pol_sigma70_r4_t2"/>
</dbReference>
<evidence type="ECO:0000313" key="8">
    <source>
        <dbReference type="EMBL" id="MBB5131908.1"/>
    </source>
</evidence>
<proteinExistence type="inferred from homology"/>
<evidence type="ECO:0000256" key="4">
    <source>
        <dbReference type="ARBA" id="ARBA00023163"/>
    </source>
</evidence>
<keyword evidence="4" id="KW-0804">Transcription</keyword>
<dbReference type="Gene3D" id="1.10.1740.10">
    <property type="match status" value="1"/>
</dbReference>
<dbReference type="Proteomes" id="UP000578449">
    <property type="component" value="Unassembled WGS sequence"/>
</dbReference>
<evidence type="ECO:0000256" key="1">
    <source>
        <dbReference type="ARBA" id="ARBA00010641"/>
    </source>
</evidence>
<dbReference type="InterPro" id="IPR046531">
    <property type="entry name" value="DUF6596"/>
</dbReference>
<dbReference type="Gene3D" id="1.10.10.10">
    <property type="entry name" value="Winged helix-like DNA-binding domain superfamily/Winged helix DNA-binding domain"/>
    <property type="match status" value="1"/>
</dbReference>
<protein>
    <submittedName>
        <fullName evidence="8">RNA polymerase sigma-70 factor (ECF subfamily)</fullName>
    </submittedName>
</protein>
<feature type="domain" description="DUF6596" evidence="7">
    <location>
        <begin position="172"/>
        <end position="265"/>
    </location>
</feature>
<keyword evidence="3" id="KW-0731">Sigma factor</keyword>
<dbReference type="RefSeq" id="WP_185048722.1">
    <property type="nucleotide sequence ID" value="NZ_BAABIX010000028.1"/>
</dbReference>
<evidence type="ECO:0000313" key="9">
    <source>
        <dbReference type="Proteomes" id="UP000578449"/>
    </source>
</evidence>
<organism evidence="8 9">
    <name type="scientific">Thermocatellispora tengchongensis</name>
    <dbReference type="NCBI Taxonomy" id="1073253"/>
    <lineage>
        <taxon>Bacteria</taxon>
        <taxon>Bacillati</taxon>
        <taxon>Actinomycetota</taxon>
        <taxon>Actinomycetes</taxon>
        <taxon>Streptosporangiales</taxon>
        <taxon>Streptosporangiaceae</taxon>
        <taxon>Thermocatellispora</taxon>
    </lineage>
</organism>
<reference evidence="8 9" key="1">
    <citation type="submission" date="2020-08" db="EMBL/GenBank/DDBJ databases">
        <title>Genomic Encyclopedia of Type Strains, Phase IV (KMG-IV): sequencing the most valuable type-strain genomes for metagenomic binning, comparative biology and taxonomic classification.</title>
        <authorList>
            <person name="Goeker M."/>
        </authorList>
    </citation>
    <scope>NUCLEOTIDE SEQUENCE [LARGE SCALE GENOMIC DNA]</scope>
    <source>
        <strain evidence="8 9">DSM 45615</strain>
    </source>
</reference>
<dbReference type="Pfam" id="PF20239">
    <property type="entry name" value="DUF6596"/>
    <property type="match status" value="1"/>
</dbReference>
<name>A0A840NWK8_9ACTN</name>
<dbReference type="InterPro" id="IPR007627">
    <property type="entry name" value="RNA_pol_sigma70_r2"/>
</dbReference>
<dbReference type="InterPro" id="IPR013325">
    <property type="entry name" value="RNA_pol_sigma_r2"/>
</dbReference>
<keyword evidence="9" id="KW-1185">Reference proteome</keyword>
<dbReference type="GO" id="GO:0003677">
    <property type="term" value="F:DNA binding"/>
    <property type="evidence" value="ECO:0007669"/>
    <property type="project" value="InterPro"/>
</dbReference>
<dbReference type="AlphaFoldDB" id="A0A840NWK8"/>
<dbReference type="InterPro" id="IPR014284">
    <property type="entry name" value="RNA_pol_sigma-70_dom"/>
</dbReference>
<feature type="domain" description="RNA polymerase sigma-70 region 2" evidence="5">
    <location>
        <begin position="12"/>
        <end position="71"/>
    </location>
</feature>
<gene>
    <name evidence="8" type="ORF">HNP84_001621</name>
</gene>
<dbReference type="InterPro" id="IPR013324">
    <property type="entry name" value="RNA_pol_sigma_r3/r4-like"/>
</dbReference>
<dbReference type="NCBIfam" id="TIGR02937">
    <property type="entry name" value="sigma70-ECF"/>
    <property type="match status" value="1"/>
</dbReference>
<evidence type="ECO:0000256" key="2">
    <source>
        <dbReference type="ARBA" id="ARBA00023015"/>
    </source>
</evidence>
<comment type="caution">
    <text evidence="8">The sequence shown here is derived from an EMBL/GenBank/DDBJ whole genome shotgun (WGS) entry which is preliminary data.</text>
</comment>
<evidence type="ECO:0000259" key="6">
    <source>
        <dbReference type="Pfam" id="PF08281"/>
    </source>
</evidence>
<sequence length="394" mass="43012">MLEEVFREQWARVFASLVGYTGDVDVAEEAAQEAFAVAAERWSREGPPDDPGAWLVVTGRNRAIDRLRRERAHAQKIRLLDRPEPVEVTMDGTTIPDERLELFFMCCHPALAAEAQVALTLRALGGLSTAEIARAFLVGEETMKRRLSRARAKIRAAVIPFAVPRREALPARLGAVLAVLYLIFNQGYGDARAGLAAEAIRLCRVLLGLMPAEPEVAALLALMLLHDSRRAARVRDGEIVPLAEQDRGLWDTAQIREGLGLLDRALARGGGGAYTVQAAIAAHQAEERIDWPAVAALYDRLGELTGSPVVALNRAVAVAETEGPQAALALVDALDLDGYRYFHSTRAELLRRLGDVEGARAAYDRALGLTVTEAERRFLARRLRELRTGPQAPG</sequence>
<dbReference type="InterPro" id="IPR036388">
    <property type="entry name" value="WH-like_DNA-bd_sf"/>
</dbReference>
<evidence type="ECO:0000259" key="7">
    <source>
        <dbReference type="Pfam" id="PF20239"/>
    </source>
</evidence>
<dbReference type="EMBL" id="JACHGN010000003">
    <property type="protein sequence ID" value="MBB5131908.1"/>
    <property type="molecule type" value="Genomic_DNA"/>
</dbReference>
<feature type="domain" description="RNA polymerase sigma factor 70 region 4 type 2" evidence="6">
    <location>
        <begin position="105"/>
        <end position="154"/>
    </location>
</feature>
<evidence type="ECO:0000256" key="3">
    <source>
        <dbReference type="ARBA" id="ARBA00023082"/>
    </source>
</evidence>
<keyword evidence="2" id="KW-0805">Transcription regulation</keyword>
<accession>A0A840NWK8</accession>
<dbReference type="SUPFAM" id="SSF88659">
    <property type="entry name" value="Sigma3 and sigma4 domains of RNA polymerase sigma factors"/>
    <property type="match status" value="1"/>
</dbReference>
<comment type="similarity">
    <text evidence="1">Belongs to the sigma-70 factor family. ECF subfamily.</text>
</comment>
<dbReference type="PANTHER" id="PTHR47756">
    <property type="entry name" value="BLL6612 PROTEIN-RELATED"/>
    <property type="match status" value="1"/>
</dbReference>